<dbReference type="STRING" id="29172.A0A0D8Y7C9"/>
<sequence length="384" mass="41376">MTSVRQTSVPLPINLYERSGDIEPDRPTACTHGYASGNPAGCGYSSSSSRVTPPSSHSISTPSTHSRFIDGFKKRTRLGSTNPAVHGLDVLDMASGNPAGCGYSSSSSRVTPPSSHSISTPSTHSRFIDGFKKRTRLGSTNPAVHGLDVLDMDIGFPPVCSPPPEVTSSASDVGRRERFRRRTLSDAAHTGLTFSGCCYSSSSSRVTPPSSHSISTPSTHSRFIDGFKKRTRLGSTNPAVHGLDVLDMDIGFPPVCSPPPEVTSSASDVGRRERFRRRTVSDAAHTGLTFSGNGTNRFQNFKHFEFLVVLCIILLSRRNSGVLVIFPNSSSTHNDYLHSTTAAPVGKRSLSFFGGSVTSNSFEVAMGTLWLFVYDNRESFVRFS</sequence>
<dbReference type="EMBL" id="KN716204">
    <property type="protein sequence ID" value="KJH50501.1"/>
    <property type="molecule type" value="Genomic_DNA"/>
</dbReference>
<feature type="compositionally biased region" description="Low complexity" evidence="1">
    <location>
        <begin position="104"/>
        <end position="125"/>
    </location>
</feature>
<protein>
    <submittedName>
        <fullName evidence="2">Uncharacterized protein</fullName>
    </submittedName>
</protein>
<accession>A0A0D8Y7C9</accession>
<proteinExistence type="predicted"/>
<evidence type="ECO:0000313" key="2">
    <source>
        <dbReference type="EMBL" id="KJH50501.1"/>
    </source>
</evidence>
<evidence type="ECO:0000256" key="1">
    <source>
        <dbReference type="SAM" id="MobiDB-lite"/>
    </source>
</evidence>
<feature type="region of interest" description="Disordered" evidence="1">
    <location>
        <begin position="42"/>
        <end position="66"/>
    </location>
</feature>
<reference evidence="2 3" key="1">
    <citation type="submission" date="2013-11" db="EMBL/GenBank/DDBJ databases">
        <title>Draft genome of the bovine lungworm Dictyocaulus viviparus.</title>
        <authorList>
            <person name="Mitreva M."/>
        </authorList>
    </citation>
    <scope>NUCLEOTIDE SEQUENCE [LARGE SCALE GENOMIC DNA]</scope>
    <source>
        <strain evidence="2 3">HannoverDv2000</strain>
    </source>
</reference>
<dbReference type="Proteomes" id="UP000053766">
    <property type="component" value="Unassembled WGS sequence"/>
</dbReference>
<organism evidence="2 3">
    <name type="scientific">Dictyocaulus viviparus</name>
    <name type="common">Bovine lungworm</name>
    <dbReference type="NCBI Taxonomy" id="29172"/>
    <lineage>
        <taxon>Eukaryota</taxon>
        <taxon>Metazoa</taxon>
        <taxon>Ecdysozoa</taxon>
        <taxon>Nematoda</taxon>
        <taxon>Chromadorea</taxon>
        <taxon>Rhabditida</taxon>
        <taxon>Rhabditina</taxon>
        <taxon>Rhabditomorpha</taxon>
        <taxon>Strongyloidea</taxon>
        <taxon>Metastrongylidae</taxon>
        <taxon>Dictyocaulus</taxon>
    </lineage>
</organism>
<feature type="region of interest" description="Disordered" evidence="1">
    <location>
        <begin position="102"/>
        <end position="125"/>
    </location>
</feature>
<keyword evidence="3" id="KW-1185">Reference proteome</keyword>
<dbReference type="OrthoDB" id="5867683at2759"/>
<feature type="compositionally biased region" description="Low complexity" evidence="1">
    <location>
        <begin position="45"/>
        <end position="66"/>
    </location>
</feature>
<name>A0A0D8Y7C9_DICVI</name>
<dbReference type="AlphaFoldDB" id="A0A0D8Y7C9"/>
<gene>
    <name evidence="2" type="ORF">DICVIV_03351</name>
</gene>
<reference evidence="3" key="2">
    <citation type="journal article" date="2016" name="Sci. Rep.">
        <title>Dictyocaulus viviparus genome, variome and transcriptome elucidate lungworm biology and support future intervention.</title>
        <authorList>
            <person name="McNulty S.N."/>
            <person name="Strube C."/>
            <person name="Rosa B.A."/>
            <person name="Martin J.C."/>
            <person name="Tyagi R."/>
            <person name="Choi Y.J."/>
            <person name="Wang Q."/>
            <person name="Hallsworth Pepin K."/>
            <person name="Zhang X."/>
            <person name="Ozersky P."/>
            <person name="Wilson R.K."/>
            <person name="Sternberg P.W."/>
            <person name="Gasser R.B."/>
            <person name="Mitreva M."/>
        </authorList>
    </citation>
    <scope>NUCLEOTIDE SEQUENCE [LARGE SCALE GENOMIC DNA]</scope>
    <source>
        <strain evidence="3">HannoverDv2000</strain>
    </source>
</reference>
<evidence type="ECO:0000313" key="3">
    <source>
        <dbReference type="Proteomes" id="UP000053766"/>
    </source>
</evidence>